<name>A0ACA9Y0S7_9ASCO</name>
<evidence type="ECO:0000313" key="2">
    <source>
        <dbReference type="Proteomes" id="UP001152531"/>
    </source>
</evidence>
<proteinExistence type="predicted"/>
<comment type="caution">
    <text evidence="1">The sequence shown here is derived from an EMBL/GenBank/DDBJ whole genome shotgun (WGS) entry which is preliminary data.</text>
</comment>
<evidence type="ECO:0000313" key="1">
    <source>
        <dbReference type="EMBL" id="CAH6718543.1"/>
    </source>
</evidence>
<dbReference type="Proteomes" id="UP001152531">
    <property type="component" value="Unassembled WGS sequence"/>
</dbReference>
<sequence>MKFTSVLSTAVLAATAIAQDVACLVNGEQVAVVDLDTGVCPFTVPAALPVAFDFVSLEEYDVTFYYAVAQAVKYFTDIVGAGRLIEIPAIALYGTPGVPLFQVHLEASPAANSTAAIRRRLLKQVELVKKAEIDDFLAIAEQAEGVAVAGNTFAVVDLSSSSAGASTTGATDGTATVTDSLTTIVTITSCSNDVCASGTVPATASEVVTTVDETVYTTTTYCPVATVVTITSCKDNKCHESTVPATPSLTTETIAGEVTSYYTYCPLTEDQTEVVTEEIKTVVTITSCSDNKCHETVVPVTPATTVVTGTTVAGESTTEAAPTSSSPSTVASISTYGGSAAKVGGSLLAIIPLFGLLL</sequence>
<organism evidence="1 2">
    <name type="scientific">[Candida] jaroonii</name>
    <dbReference type="NCBI Taxonomy" id="467808"/>
    <lineage>
        <taxon>Eukaryota</taxon>
        <taxon>Fungi</taxon>
        <taxon>Dikarya</taxon>
        <taxon>Ascomycota</taxon>
        <taxon>Saccharomycotina</taxon>
        <taxon>Pichiomycetes</taxon>
        <taxon>Debaryomycetaceae</taxon>
        <taxon>Yamadazyma</taxon>
    </lineage>
</organism>
<gene>
    <name evidence="1" type="ORF">CLIB1444_01S09076</name>
</gene>
<accession>A0ACA9Y0S7</accession>
<keyword evidence="2" id="KW-1185">Reference proteome</keyword>
<protein>
    <submittedName>
        <fullName evidence="1">Yeast-form wall Protein 1</fullName>
    </submittedName>
</protein>
<dbReference type="EMBL" id="CALSDN010000001">
    <property type="protein sequence ID" value="CAH6718543.1"/>
    <property type="molecule type" value="Genomic_DNA"/>
</dbReference>
<reference evidence="1" key="1">
    <citation type="submission" date="2022-06" db="EMBL/GenBank/DDBJ databases">
        <authorList>
            <person name="Legras J.-L."/>
            <person name="Devillers H."/>
            <person name="Grondin C."/>
        </authorList>
    </citation>
    <scope>NUCLEOTIDE SEQUENCE</scope>
    <source>
        <strain evidence="1">CLIB 1444</strain>
    </source>
</reference>